<feature type="active site" description="Proton acceptor" evidence="14">
    <location>
        <position position="93"/>
    </location>
</feature>
<dbReference type="InterPro" id="IPR058240">
    <property type="entry name" value="rSAM_sf"/>
</dbReference>
<dbReference type="GO" id="GO:0019843">
    <property type="term" value="F:rRNA binding"/>
    <property type="evidence" value="ECO:0007669"/>
    <property type="project" value="UniProtKB-UniRule"/>
</dbReference>
<dbReference type="PANTHER" id="PTHR30544">
    <property type="entry name" value="23S RRNA METHYLTRANSFERASE"/>
    <property type="match status" value="1"/>
</dbReference>
<dbReference type="GO" id="GO:0046872">
    <property type="term" value="F:metal ion binding"/>
    <property type="evidence" value="ECO:0007669"/>
    <property type="project" value="UniProtKB-KW"/>
</dbReference>
<dbReference type="GO" id="GO:0005737">
    <property type="term" value="C:cytoplasm"/>
    <property type="evidence" value="ECO:0007669"/>
    <property type="project" value="UniProtKB-SubCell"/>
</dbReference>
<dbReference type="SUPFAM" id="SSF102114">
    <property type="entry name" value="Radical SAM enzymes"/>
    <property type="match status" value="1"/>
</dbReference>
<dbReference type="SFLD" id="SFLDS00029">
    <property type="entry name" value="Radical_SAM"/>
    <property type="match status" value="1"/>
</dbReference>
<dbReference type="InterPro" id="IPR048641">
    <property type="entry name" value="RlmN_N"/>
</dbReference>
<dbReference type="Proteomes" id="UP000001700">
    <property type="component" value="Chromosome"/>
</dbReference>
<keyword evidence="12 14" id="KW-0411">Iron-sulfur</keyword>
<dbReference type="eggNOG" id="COG0820">
    <property type="taxonomic scope" value="Bacteria"/>
</dbReference>
<proteinExistence type="inferred from homology"/>
<dbReference type="GO" id="GO:0000049">
    <property type="term" value="F:tRNA binding"/>
    <property type="evidence" value="ECO:0007669"/>
    <property type="project" value="UniProtKB-UniRule"/>
</dbReference>
<evidence type="ECO:0000259" key="15">
    <source>
        <dbReference type="PROSITE" id="PS51918"/>
    </source>
</evidence>
<evidence type="ECO:0000256" key="2">
    <source>
        <dbReference type="ARBA" id="ARBA00007544"/>
    </source>
</evidence>
<evidence type="ECO:0000256" key="14">
    <source>
        <dbReference type="HAMAP-Rule" id="MF_01849"/>
    </source>
</evidence>
<dbReference type="Gene3D" id="3.20.20.70">
    <property type="entry name" value="Aldolase class I"/>
    <property type="match status" value="1"/>
</dbReference>
<feature type="binding site" evidence="14">
    <location>
        <position position="117"/>
    </location>
    <ligand>
        <name>[4Fe-4S] cluster</name>
        <dbReference type="ChEBI" id="CHEBI:49883"/>
        <note>4Fe-4S-S-AdoMet</note>
    </ligand>
</feature>
<evidence type="ECO:0000256" key="1">
    <source>
        <dbReference type="ARBA" id="ARBA00004496"/>
    </source>
</evidence>
<feature type="binding site" evidence="14">
    <location>
        <position position="113"/>
    </location>
    <ligand>
        <name>[4Fe-4S] cluster</name>
        <dbReference type="ChEBI" id="CHEBI:49883"/>
        <note>4Fe-4S-S-AdoMet</note>
    </ligand>
</feature>
<dbReference type="GO" id="GO:0070475">
    <property type="term" value="P:rRNA base methylation"/>
    <property type="evidence" value="ECO:0007669"/>
    <property type="project" value="UniProtKB-UniRule"/>
</dbReference>
<feature type="binding site" evidence="14">
    <location>
        <begin position="174"/>
        <end position="175"/>
    </location>
    <ligand>
        <name>S-adenosyl-L-methionine</name>
        <dbReference type="ChEBI" id="CHEBI:59789"/>
    </ligand>
</feature>
<dbReference type="GO" id="GO:0030488">
    <property type="term" value="P:tRNA methylation"/>
    <property type="evidence" value="ECO:0007669"/>
    <property type="project" value="UniProtKB-UniRule"/>
</dbReference>
<dbReference type="InterPro" id="IPR027492">
    <property type="entry name" value="RNA_MTrfase_RlmN"/>
</dbReference>
<sequence length="356" mass="41380">MSNKLNLLQYDILKVRKIFKDIGENTFRADQLTDWIYRHYCDNFQSMTNFSRDLRKKMESFFQILPPRIQEKKISLDGTIKWRMRTDSEETIETVFIPEGRRKTLCISSQIGCPLKCRFCFVSKKKFRRNLKISEIVGQVWIAGKILRKEISSVFSKKRNHLLPFTNIVIMGTGEPLLNFRNILSSIRIITSSHGFNFPEKKIVLSTAGVSPAIEKLLENTQIKLAISLHAPNNKIRDRIMPINKKYDIQSILDSIQKFQNHSNIFQRITIEYIMLRGINDEVQDAYQLADILKNIPVKINLIPFNSTAGIPYKRSNLLHIQQFSEILKKFRFVTTVRKTKGGDIQASCGQLSYEN</sequence>
<reference evidence="16" key="1">
    <citation type="submission" date="2008-05" db="EMBL/GenBank/DDBJ databases">
        <title>Genome sequence of Riesia pediculicola USDA.</title>
        <authorList>
            <person name="Kirkness E.F."/>
        </authorList>
    </citation>
    <scope>NUCLEOTIDE SEQUENCE [LARGE SCALE GENOMIC DNA]</scope>
    <source>
        <strain evidence="16">USDA</strain>
    </source>
</reference>
<keyword evidence="10 14" id="KW-0479">Metal-binding</keyword>
<dbReference type="EMBL" id="CP001085">
    <property type="protein sequence ID" value="ADD79660.1"/>
    <property type="molecule type" value="Genomic_DNA"/>
</dbReference>
<evidence type="ECO:0000256" key="9">
    <source>
        <dbReference type="ARBA" id="ARBA00022694"/>
    </source>
</evidence>
<dbReference type="STRING" id="515618.RIEPE_0336"/>
<dbReference type="NCBIfam" id="TIGR00048">
    <property type="entry name" value="rRNA_mod_RlmN"/>
    <property type="match status" value="1"/>
</dbReference>
<evidence type="ECO:0000313" key="16">
    <source>
        <dbReference type="EMBL" id="ADD79660.1"/>
    </source>
</evidence>
<keyword evidence="9 14" id="KW-0819">tRNA processing</keyword>
<evidence type="ECO:0000256" key="11">
    <source>
        <dbReference type="ARBA" id="ARBA00023004"/>
    </source>
</evidence>
<dbReference type="HOGENOM" id="CLU_029101_0_0_6"/>
<dbReference type="Gene3D" id="1.10.150.530">
    <property type="match status" value="1"/>
</dbReference>
<evidence type="ECO:0000313" key="17">
    <source>
        <dbReference type="Proteomes" id="UP000001700"/>
    </source>
</evidence>
<keyword evidence="4 14" id="KW-0963">Cytoplasm</keyword>
<dbReference type="PIRSF" id="PIRSF006004">
    <property type="entry name" value="CHP00048"/>
    <property type="match status" value="1"/>
</dbReference>
<gene>
    <name evidence="14" type="primary">rlmN</name>
    <name evidence="16" type="ordered locus">RIEPE_0336</name>
</gene>
<dbReference type="SFLD" id="SFLDG01062">
    <property type="entry name" value="methyltransferase_(Class_A)"/>
    <property type="match status" value="1"/>
</dbReference>
<dbReference type="InterPro" id="IPR004383">
    <property type="entry name" value="rRNA_lsu_MTrfase_RlmN/Cfr"/>
</dbReference>
<organism evidence="16 17">
    <name type="scientific">Riesia pediculicola (strain USDA)</name>
    <dbReference type="NCBI Taxonomy" id="515618"/>
    <lineage>
        <taxon>Bacteria</taxon>
        <taxon>Pseudomonadati</taxon>
        <taxon>Pseudomonadota</taxon>
        <taxon>Gammaproteobacteria</taxon>
        <taxon>Enterobacterales</taxon>
        <taxon>Enterobacteriaceae</taxon>
        <taxon>Candidatus Riesia</taxon>
    </lineage>
</organism>
<dbReference type="InterPro" id="IPR040072">
    <property type="entry name" value="Methyltransferase_A"/>
</dbReference>
<dbReference type="InterPro" id="IPR007197">
    <property type="entry name" value="rSAM"/>
</dbReference>
<evidence type="ECO:0000256" key="7">
    <source>
        <dbReference type="ARBA" id="ARBA00022679"/>
    </source>
</evidence>
<dbReference type="PANTHER" id="PTHR30544:SF5">
    <property type="entry name" value="RADICAL SAM CORE DOMAIN-CONTAINING PROTEIN"/>
    <property type="match status" value="1"/>
</dbReference>
<accession>D4G8C9</accession>
<dbReference type="GO" id="GO:0002935">
    <property type="term" value="F:tRNA (adenine(37)-C2)-methyltransferase activity"/>
    <property type="evidence" value="ECO:0007669"/>
    <property type="project" value="UniProtKB-UniRule"/>
</dbReference>
<dbReference type="InterPro" id="IPR013785">
    <property type="entry name" value="Aldolase_TIM"/>
</dbReference>
<evidence type="ECO:0000256" key="10">
    <source>
        <dbReference type="ARBA" id="ARBA00022723"/>
    </source>
</evidence>
<protein>
    <recommendedName>
        <fullName evidence="14">Dual-specificity RNA methyltransferase RlmN</fullName>
        <ecNumber evidence="14">2.1.1.192</ecNumber>
    </recommendedName>
    <alternativeName>
        <fullName evidence="14">23S rRNA (adenine(2503)-C(2))-methyltransferase</fullName>
    </alternativeName>
    <alternativeName>
        <fullName evidence="14">23S rRNA m2A2503 methyltransferase</fullName>
    </alternativeName>
    <alternativeName>
        <fullName evidence="14">Ribosomal RNA large subunit methyltransferase N</fullName>
    </alternativeName>
    <alternativeName>
        <fullName evidence="14">tRNA (adenine(37)-C(2))-methyltransferase</fullName>
    </alternativeName>
    <alternativeName>
        <fullName evidence="14">tRNA m2A37 methyltransferase</fullName>
    </alternativeName>
</protein>
<dbReference type="AlphaFoldDB" id="D4G8C9"/>
<evidence type="ECO:0000256" key="12">
    <source>
        <dbReference type="ARBA" id="ARBA00023014"/>
    </source>
</evidence>
<dbReference type="OrthoDB" id="9793973at2"/>
<evidence type="ECO:0000256" key="13">
    <source>
        <dbReference type="ARBA" id="ARBA00023157"/>
    </source>
</evidence>
<feature type="domain" description="Radical SAM core" evidence="15">
    <location>
        <begin position="99"/>
        <end position="344"/>
    </location>
</feature>
<name>D4G8C9_RIEPU</name>
<dbReference type="HAMAP" id="MF_01849">
    <property type="entry name" value="RNA_methyltr_RlmN"/>
    <property type="match status" value="1"/>
</dbReference>
<evidence type="ECO:0000256" key="8">
    <source>
        <dbReference type="ARBA" id="ARBA00022691"/>
    </source>
</evidence>
<dbReference type="GO" id="GO:0070040">
    <property type="term" value="F:rRNA (adenine(2503)-C2-)-methyltransferase activity"/>
    <property type="evidence" value="ECO:0007669"/>
    <property type="project" value="UniProtKB-UniRule"/>
</dbReference>
<feature type="binding site" evidence="14">
    <location>
        <position position="206"/>
    </location>
    <ligand>
        <name>S-adenosyl-L-methionine</name>
        <dbReference type="ChEBI" id="CHEBI:59789"/>
    </ligand>
</feature>
<feature type="binding site" evidence="14">
    <location>
        <position position="306"/>
    </location>
    <ligand>
        <name>S-adenosyl-L-methionine</name>
        <dbReference type="ChEBI" id="CHEBI:59789"/>
    </ligand>
</feature>
<dbReference type="KEGG" id="rip:RIEPE_0336"/>
<keyword evidence="8 14" id="KW-0949">S-adenosyl-L-methionine</keyword>
<feature type="binding site" evidence="14">
    <location>
        <position position="120"/>
    </location>
    <ligand>
        <name>[4Fe-4S] cluster</name>
        <dbReference type="ChEBI" id="CHEBI:49883"/>
        <note>4Fe-4S-S-AdoMet</note>
    </ligand>
</feature>
<keyword evidence="6 14" id="KW-0489">Methyltransferase</keyword>
<comment type="caution">
    <text evidence="14">Lacks conserved residue(s) required for the propagation of feature annotation.</text>
</comment>
<keyword evidence="3 14" id="KW-0004">4Fe-4S</keyword>
<evidence type="ECO:0000256" key="5">
    <source>
        <dbReference type="ARBA" id="ARBA00022552"/>
    </source>
</evidence>
<dbReference type="EC" id="2.1.1.192" evidence="14"/>
<comment type="function">
    <text evidence="14">Specifically methylates position 2 of adenine 2503 in 23S rRNA and position 2 of adenine 37 in tRNAs. m2A2503 modification seems to play a crucial role in the proofreading step occurring at the peptidyl transferase center and thus would serve to optimize ribosomal fidelity.</text>
</comment>
<feature type="binding site" evidence="14">
    <location>
        <begin position="228"/>
        <end position="230"/>
    </location>
    <ligand>
        <name>S-adenosyl-L-methionine</name>
        <dbReference type="ChEBI" id="CHEBI:59789"/>
    </ligand>
</feature>
<dbReference type="Pfam" id="PF21016">
    <property type="entry name" value="RlmN_N"/>
    <property type="match status" value="1"/>
</dbReference>
<dbReference type="RefSeq" id="WP_013087647.1">
    <property type="nucleotide sequence ID" value="NC_014109.1"/>
</dbReference>
<keyword evidence="5 14" id="KW-0698">rRNA processing</keyword>
<feature type="active site" description="S-methylcysteine intermediate" evidence="14">
    <location>
        <position position="349"/>
    </location>
</feature>
<keyword evidence="7 14" id="KW-0808">Transferase</keyword>
<comment type="catalytic activity">
    <reaction evidence="14">
        <text>adenosine(37) in tRNA + 2 reduced [2Fe-2S]-[ferredoxin] + 2 S-adenosyl-L-methionine = 2-methyladenosine(37) in tRNA + 5'-deoxyadenosine + L-methionine + 2 oxidized [2Fe-2S]-[ferredoxin] + S-adenosyl-L-homocysteine</text>
        <dbReference type="Rhea" id="RHEA:43332"/>
        <dbReference type="Rhea" id="RHEA-COMP:10000"/>
        <dbReference type="Rhea" id="RHEA-COMP:10001"/>
        <dbReference type="Rhea" id="RHEA-COMP:10162"/>
        <dbReference type="Rhea" id="RHEA-COMP:10485"/>
        <dbReference type="ChEBI" id="CHEBI:17319"/>
        <dbReference type="ChEBI" id="CHEBI:33737"/>
        <dbReference type="ChEBI" id="CHEBI:33738"/>
        <dbReference type="ChEBI" id="CHEBI:57844"/>
        <dbReference type="ChEBI" id="CHEBI:57856"/>
        <dbReference type="ChEBI" id="CHEBI:59789"/>
        <dbReference type="ChEBI" id="CHEBI:74411"/>
        <dbReference type="ChEBI" id="CHEBI:74497"/>
        <dbReference type="EC" id="2.1.1.192"/>
    </reaction>
</comment>
<dbReference type="CDD" id="cd01335">
    <property type="entry name" value="Radical_SAM"/>
    <property type="match status" value="1"/>
</dbReference>
<dbReference type="GO" id="GO:0051539">
    <property type="term" value="F:4 iron, 4 sulfur cluster binding"/>
    <property type="evidence" value="ECO:0007669"/>
    <property type="project" value="UniProtKB-UniRule"/>
</dbReference>
<comment type="miscellaneous">
    <text evidence="14">Reaction proceeds by a ping-pong mechanism involving intermediate methylation of a conserved cysteine residue.</text>
</comment>
<comment type="similarity">
    <text evidence="2 14">Belongs to the radical SAM superfamily. RlmN family.</text>
</comment>
<comment type="catalytic activity">
    <reaction evidence="14">
        <text>adenosine(2503) in 23S rRNA + 2 reduced [2Fe-2S]-[ferredoxin] + 2 S-adenosyl-L-methionine = 2-methyladenosine(2503) in 23S rRNA + 5'-deoxyadenosine + L-methionine + 2 oxidized [2Fe-2S]-[ferredoxin] + S-adenosyl-L-homocysteine</text>
        <dbReference type="Rhea" id="RHEA:42916"/>
        <dbReference type="Rhea" id="RHEA-COMP:10000"/>
        <dbReference type="Rhea" id="RHEA-COMP:10001"/>
        <dbReference type="Rhea" id="RHEA-COMP:10152"/>
        <dbReference type="Rhea" id="RHEA-COMP:10282"/>
        <dbReference type="ChEBI" id="CHEBI:17319"/>
        <dbReference type="ChEBI" id="CHEBI:33737"/>
        <dbReference type="ChEBI" id="CHEBI:33738"/>
        <dbReference type="ChEBI" id="CHEBI:57844"/>
        <dbReference type="ChEBI" id="CHEBI:57856"/>
        <dbReference type="ChEBI" id="CHEBI:59789"/>
        <dbReference type="ChEBI" id="CHEBI:74411"/>
        <dbReference type="ChEBI" id="CHEBI:74497"/>
        <dbReference type="EC" id="2.1.1.192"/>
    </reaction>
</comment>
<comment type="cofactor">
    <cofactor evidence="14">
        <name>[4Fe-4S] cluster</name>
        <dbReference type="ChEBI" id="CHEBI:49883"/>
    </cofactor>
    <text evidence="14">Binds 1 [4Fe-4S] cluster. The cluster is coordinated with 3 cysteines and an exchangeable S-adenosyl-L-methionine.</text>
</comment>
<evidence type="ECO:0000256" key="4">
    <source>
        <dbReference type="ARBA" id="ARBA00022490"/>
    </source>
</evidence>
<keyword evidence="17" id="KW-1185">Reference proteome</keyword>
<dbReference type="Pfam" id="PF04055">
    <property type="entry name" value="Radical_SAM"/>
    <property type="match status" value="1"/>
</dbReference>
<keyword evidence="11 14" id="KW-0408">Iron</keyword>
<evidence type="ECO:0000256" key="3">
    <source>
        <dbReference type="ARBA" id="ARBA00022485"/>
    </source>
</evidence>
<comment type="subcellular location">
    <subcellularLocation>
        <location evidence="1 14">Cytoplasm</location>
    </subcellularLocation>
</comment>
<dbReference type="PROSITE" id="PS51918">
    <property type="entry name" value="RADICAL_SAM"/>
    <property type="match status" value="1"/>
</dbReference>
<evidence type="ECO:0000256" key="6">
    <source>
        <dbReference type="ARBA" id="ARBA00022603"/>
    </source>
</evidence>
<dbReference type="SFLD" id="SFLDF00275">
    <property type="entry name" value="adenosine_C2_methyltransferase"/>
    <property type="match status" value="1"/>
</dbReference>
<keyword evidence="13 14" id="KW-1015">Disulfide bond</keyword>